<dbReference type="Proteomes" id="UP000240572">
    <property type="component" value="Unassembled WGS sequence"/>
</dbReference>
<dbReference type="RefSeq" id="WP_106522765.1">
    <property type="nucleotide sequence ID" value="NZ_PYGD01000003.1"/>
</dbReference>
<organism evidence="1 2">
    <name type="scientific">Taibaiella chishuiensis</name>
    <dbReference type="NCBI Taxonomy" id="1434707"/>
    <lineage>
        <taxon>Bacteria</taxon>
        <taxon>Pseudomonadati</taxon>
        <taxon>Bacteroidota</taxon>
        <taxon>Chitinophagia</taxon>
        <taxon>Chitinophagales</taxon>
        <taxon>Chitinophagaceae</taxon>
        <taxon>Taibaiella</taxon>
    </lineage>
</organism>
<dbReference type="OrthoDB" id="678650at2"/>
<evidence type="ECO:0000313" key="1">
    <source>
        <dbReference type="EMBL" id="PSK92578.1"/>
    </source>
</evidence>
<evidence type="ECO:0000313" key="2">
    <source>
        <dbReference type="Proteomes" id="UP000240572"/>
    </source>
</evidence>
<dbReference type="AlphaFoldDB" id="A0A2P8D5V1"/>
<protein>
    <submittedName>
        <fullName evidence="1">Uncharacterized protein</fullName>
    </submittedName>
</protein>
<proteinExistence type="predicted"/>
<dbReference type="EMBL" id="PYGD01000003">
    <property type="protein sequence ID" value="PSK92578.1"/>
    <property type="molecule type" value="Genomic_DNA"/>
</dbReference>
<sequence length="76" mass="7962">MKKNTPVKLTLTRKTVMSLSAQQNVAGGIDVAASDLKKCVPLTVAPPQCCPACRSGANATVAKEFCMDILDGLNNL</sequence>
<gene>
    <name evidence="1" type="ORF">B0I18_103155</name>
</gene>
<comment type="caution">
    <text evidence="1">The sequence shown here is derived from an EMBL/GenBank/DDBJ whole genome shotgun (WGS) entry which is preliminary data.</text>
</comment>
<reference evidence="1 2" key="1">
    <citation type="submission" date="2018-03" db="EMBL/GenBank/DDBJ databases">
        <title>Genomic Encyclopedia of Type Strains, Phase III (KMG-III): the genomes of soil and plant-associated and newly described type strains.</title>
        <authorList>
            <person name="Whitman W."/>
        </authorList>
    </citation>
    <scope>NUCLEOTIDE SEQUENCE [LARGE SCALE GENOMIC DNA]</scope>
    <source>
        <strain evidence="1 2">CGMCC 1.12700</strain>
    </source>
</reference>
<accession>A0A2P8D5V1</accession>
<keyword evidence="2" id="KW-1185">Reference proteome</keyword>
<name>A0A2P8D5V1_9BACT</name>